<evidence type="ECO:0000256" key="1">
    <source>
        <dbReference type="ARBA" id="ARBA00004141"/>
    </source>
</evidence>
<dbReference type="PANTHER" id="PTHR43220:SF18">
    <property type="entry name" value="TRANSMEMBRANE PROTEIN 41B"/>
    <property type="match status" value="1"/>
</dbReference>
<proteinExistence type="inferred from homology"/>
<feature type="region of interest" description="Disordered" evidence="6">
    <location>
        <begin position="1"/>
        <end position="63"/>
    </location>
</feature>
<dbReference type="PANTHER" id="PTHR43220">
    <property type="match status" value="1"/>
</dbReference>
<keyword evidence="2 7" id="KW-0812">Transmembrane</keyword>
<dbReference type="RefSeq" id="XP_067924973.1">
    <property type="nucleotide sequence ID" value="XM_068063053.1"/>
</dbReference>
<evidence type="ECO:0000313" key="10">
    <source>
        <dbReference type="Proteomes" id="UP000221165"/>
    </source>
</evidence>
<comment type="similarity">
    <text evidence="5">Belongs to the TMEM41 family.</text>
</comment>
<dbReference type="OrthoDB" id="3364966at2759"/>
<dbReference type="GO" id="GO:0016020">
    <property type="term" value="C:membrane"/>
    <property type="evidence" value="ECO:0007669"/>
    <property type="project" value="UniProtKB-SubCell"/>
</dbReference>
<feature type="transmembrane region" description="Helical" evidence="7">
    <location>
        <begin position="291"/>
        <end position="314"/>
    </location>
</feature>
<evidence type="ECO:0000256" key="7">
    <source>
        <dbReference type="SAM" id="Phobius"/>
    </source>
</evidence>
<dbReference type="GeneID" id="94426264"/>
<accession>A0A2C6L337</accession>
<keyword evidence="4 7" id="KW-0472">Membrane</keyword>
<dbReference type="Pfam" id="PF09335">
    <property type="entry name" value="VTT_dom"/>
    <property type="match status" value="1"/>
</dbReference>
<organism evidence="9 10">
    <name type="scientific">Cystoisospora suis</name>
    <dbReference type="NCBI Taxonomy" id="483139"/>
    <lineage>
        <taxon>Eukaryota</taxon>
        <taxon>Sar</taxon>
        <taxon>Alveolata</taxon>
        <taxon>Apicomplexa</taxon>
        <taxon>Conoidasida</taxon>
        <taxon>Coccidia</taxon>
        <taxon>Eucoccidiorida</taxon>
        <taxon>Eimeriorina</taxon>
        <taxon>Sarcocystidae</taxon>
        <taxon>Cystoisospora</taxon>
    </lineage>
</organism>
<feature type="transmembrane region" description="Helical" evidence="7">
    <location>
        <begin position="260"/>
        <end position="285"/>
    </location>
</feature>
<reference evidence="9 10" key="1">
    <citation type="journal article" date="2017" name="Int. J. Parasitol.">
        <title>The genome of the protozoan parasite Cystoisospora suis and a reverse vaccinology approach to identify vaccine candidates.</title>
        <authorList>
            <person name="Palmieri N."/>
            <person name="Shrestha A."/>
            <person name="Ruttkowski B."/>
            <person name="Beck T."/>
            <person name="Vogl C."/>
            <person name="Tomley F."/>
            <person name="Blake D.P."/>
            <person name="Joachim A."/>
        </authorList>
    </citation>
    <scope>NUCLEOTIDE SEQUENCE [LARGE SCALE GENOMIC DNA]</scope>
    <source>
        <strain evidence="9 10">Wien I</strain>
    </source>
</reference>
<feature type="transmembrane region" description="Helical" evidence="7">
    <location>
        <begin position="79"/>
        <end position="97"/>
    </location>
</feature>
<comment type="caution">
    <text evidence="9">The sequence shown here is derived from an EMBL/GenBank/DDBJ whole genome shotgun (WGS) entry which is preliminary data.</text>
</comment>
<dbReference type="GO" id="GO:0000045">
    <property type="term" value="P:autophagosome assembly"/>
    <property type="evidence" value="ECO:0007669"/>
    <property type="project" value="TreeGrafter"/>
</dbReference>
<evidence type="ECO:0000256" key="2">
    <source>
        <dbReference type="ARBA" id="ARBA00022692"/>
    </source>
</evidence>
<dbReference type="EMBL" id="MIGC01001211">
    <property type="protein sequence ID" value="PHJ23297.1"/>
    <property type="molecule type" value="Genomic_DNA"/>
</dbReference>
<feature type="transmembrane region" description="Helical" evidence="7">
    <location>
        <begin position="326"/>
        <end position="343"/>
    </location>
</feature>
<evidence type="ECO:0000256" key="4">
    <source>
        <dbReference type="ARBA" id="ARBA00023136"/>
    </source>
</evidence>
<dbReference type="Proteomes" id="UP000221165">
    <property type="component" value="Unassembled WGS sequence"/>
</dbReference>
<evidence type="ECO:0000256" key="5">
    <source>
        <dbReference type="ARBA" id="ARBA00025797"/>
    </source>
</evidence>
<dbReference type="AlphaFoldDB" id="A0A2C6L337"/>
<feature type="domain" description="VTT" evidence="8">
    <location>
        <begin position="174"/>
        <end position="312"/>
    </location>
</feature>
<protein>
    <submittedName>
        <fullName evidence="9">Snare associated golgi protein</fullName>
    </submittedName>
</protein>
<keyword evidence="3 7" id="KW-1133">Transmembrane helix</keyword>
<evidence type="ECO:0000259" key="8">
    <source>
        <dbReference type="Pfam" id="PF09335"/>
    </source>
</evidence>
<dbReference type="InterPro" id="IPR045014">
    <property type="entry name" value="TM41A/B"/>
</dbReference>
<sequence>MERRGHCRPSAGAPRSSPCPSGNLADHQLPFHAMDDQPVSAHRRKTDSREANSAPGERAPAGLTEAPTKFRRRVFIKKFAVMTVLFLLSALGLILFYRNLPGLSPQSRLRLSQYLPSSLGDTSKLREMETVRGIFSVFAEYKEEHPVATLAFLSSCYLLYQAFPLFMITFTGTSTLVTILLGALFSPFVAFCTANALAATGPSLAFFMFRWVGKPVVLFLFPEKLKKLQKILHPSAADSRPPGITNHCPEARRGRFDVDLFLTVLFLRISPVFPNLFINAAAPLLEVPFDVFFTATLLGLMPNTVVFVSMGSALTSLDSLSSSWRLWVLLCLMAGAVTLVKVLRNRLRPRSGGEAAEED</sequence>
<gene>
    <name evidence="9" type="ORF">CSUI_002854</name>
</gene>
<dbReference type="VEuPathDB" id="ToxoDB:CSUI_002854"/>
<evidence type="ECO:0000313" key="9">
    <source>
        <dbReference type="EMBL" id="PHJ23297.1"/>
    </source>
</evidence>
<name>A0A2C6L337_9APIC</name>
<comment type="subcellular location">
    <subcellularLocation>
        <location evidence="1">Membrane</location>
        <topology evidence="1">Multi-pass membrane protein</topology>
    </subcellularLocation>
</comment>
<evidence type="ECO:0000256" key="6">
    <source>
        <dbReference type="SAM" id="MobiDB-lite"/>
    </source>
</evidence>
<keyword evidence="10" id="KW-1185">Reference proteome</keyword>
<evidence type="ECO:0000256" key="3">
    <source>
        <dbReference type="ARBA" id="ARBA00022989"/>
    </source>
</evidence>
<dbReference type="InterPro" id="IPR032816">
    <property type="entry name" value="VTT_dom"/>
</dbReference>